<evidence type="ECO:0000256" key="2">
    <source>
        <dbReference type="SAM" id="Phobius"/>
    </source>
</evidence>
<feature type="coiled-coil region" evidence="1">
    <location>
        <begin position="696"/>
        <end position="779"/>
    </location>
</feature>
<evidence type="ECO:0000313" key="5">
    <source>
        <dbReference type="Proteomes" id="UP001142592"/>
    </source>
</evidence>
<evidence type="ECO:0000313" key="4">
    <source>
        <dbReference type="EMBL" id="MCX3264819.1"/>
    </source>
</evidence>
<feature type="coiled-coil region" evidence="1">
    <location>
        <begin position="92"/>
        <end position="187"/>
    </location>
</feature>
<accession>A0A9X3DCD7</accession>
<keyword evidence="1" id="KW-0175">Coiled coil</keyword>
<dbReference type="InterPro" id="IPR013491">
    <property type="entry name" value="Tape_meas_N"/>
</dbReference>
<feature type="transmembrane region" description="Helical" evidence="2">
    <location>
        <begin position="1014"/>
        <end position="1035"/>
    </location>
</feature>
<feature type="domain" description="Tape measure protein N-terminal" evidence="3">
    <location>
        <begin position="312"/>
        <end position="489"/>
    </location>
</feature>
<organism evidence="4 5">
    <name type="scientific">Pedobacter agri</name>
    <dbReference type="NCBI Taxonomy" id="454586"/>
    <lineage>
        <taxon>Bacteria</taxon>
        <taxon>Pseudomonadati</taxon>
        <taxon>Bacteroidota</taxon>
        <taxon>Sphingobacteriia</taxon>
        <taxon>Sphingobacteriales</taxon>
        <taxon>Sphingobacteriaceae</taxon>
        <taxon>Pedobacter</taxon>
    </lineage>
</organism>
<evidence type="ECO:0000259" key="3">
    <source>
        <dbReference type="Pfam" id="PF20155"/>
    </source>
</evidence>
<dbReference type="RefSeq" id="WP_010600053.1">
    <property type="nucleotide sequence ID" value="NZ_JAPJUH010000002.1"/>
</dbReference>
<keyword evidence="2" id="KW-0472">Membrane</keyword>
<dbReference type="AlphaFoldDB" id="A0A9X3DCD7"/>
<proteinExistence type="predicted"/>
<keyword evidence="5" id="KW-1185">Reference proteome</keyword>
<keyword evidence="2" id="KW-0812">Transmembrane</keyword>
<reference evidence="4" key="1">
    <citation type="submission" date="2022-11" db="EMBL/GenBank/DDBJ databases">
        <authorList>
            <person name="Graham C."/>
            <person name="Newman J.D."/>
        </authorList>
    </citation>
    <scope>NUCLEOTIDE SEQUENCE</scope>
    <source>
        <strain evidence="4">DSM 19486</strain>
    </source>
</reference>
<dbReference type="NCBIfam" id="TIGR02675">
    <property type="entry name" value="tape_meas_nterm"/>
    <property type="match status" value="1"/>
</dbReference>
<gene>
    <name evidence="4" type="ORF">OQZ29_08695</name>
</gene>
<keyword evidence="2" id="KW-1133">Transmembrane helix</keyword>
<evidence type="ECO:0000256" key="1">
    <source>
        <dbReference type="SAM" id="Coils"/>
    </source>
</evidence>
<comment type="caution">
    <text evidence="4">The sequence shown here is derived from an EMBL/GenBank/DDBJ whole genome shotgun (WGS) entry which is preliminary data.</text>
</comment>
<feature type="transmembrane region" description="Helical" evidence="2">
    <location>
        <begin position="984"/>
        <end position="1002"/>
    </location>
</feature>
<name>A0A9X3DCD7_9SPHI</name>
<dbReference type="EMBL" id="JAPJUH010000002">
    <property type="protein sequence ID" value="MCX3264819.1"/>
    <property type="molecule type" value="Genomic_DNA"/>
</dbReference>
<sequence>MAIQYKELFDFDGLDAAFKDLEQSEDQFARSVIDDLKRIQKQSAVTKSELLKLADALKKINVTNSSGRDWLGQLAAQSEAATRAFIEQNNALTNNRAIMAAVREEVARLKAEYIAQRTATEENRTKSAEYRAEIDRLKAAQQQLRNELAASRVTQQQSNAETQRSRAAQAQLREELARTRLEEARNTAEHRRLTQEQQRLTAATRAAGSAITVAAGSYREAQQRLTTLGNSIRNAENGFESQNADIRAQITEYNRLNDALKRFDAQMGNHQRNVGNYGGSLQGVIGMLSGLAASYLSAGAALSFAFEKNLSLDSLTAALTFTLGSSEAADKKLKELRKTSEFLGLEFLTLANSYKSFAGAAIASNYSLKDTDRIFMSVSKAAAVLKLSNDQLGGALTAIQQMISKGNVQAEELRGQLGERLPGAFAIAARALGVTTQELDKMLKKGEVLAADLLPKLADELDKTFGDKIQGQVSGMQAEMNNLKNTMEEIATSGGLNTWFEDIIRGANKTLTAIKNLTAGFINSFKNLRSPEEFRKSAEESRKEEVRRKTNSTNLSIIDKYEGIGVSKAQMITADNSSEVKLNKRLIEQRAELTRLWQRYNYFKQLADPYNEGTNALQYANAVKQVSELNGKVAIQQSLVRELKEQYSELYPEIDQKTRNLTDAELKSVAAIQKRISELKKLDGSAVIGTEVYGRIEALKARLKELSDHNKKSNKEAKDGISLLEDQITKMERALQLQALAAKNKGMEFAPSKEALEKLDELRDKLQYVKDVLNGVNRNKLGELTQSATSANSSLSTSNRKAKADLRSTPALFAMSDKEIFDAMSESITKGEKKLTDMYATELGRRRDAAEKALEKQKEAMHLATEYIARSFEKVSDVVGEQWSDLFYSMTDAMHHFIDSMKNGLEDGKLSFQDFANIANGLISGINGTMQESSQTRIDQFTKERDRAIEGAGDNADARIKIEEDYQRKVTTQKRKAAQQEKQMALLSIAVNTAAAVMSVLSTGGGAHYLDFGVSAGILSAFVTGVGIAQAALVLSKPIPQFYTGTENAPEGIAEIAERGPELQINPDGSKELNTKRQYKYLKRGTKIKNADDTANWLSANQLFIDKNGNLSAMGNSDELSGNMSKMNNYHYVMMSNTAEKFDYDRMGRMFDRSVKSIPFDEHHFDDRGYSKYRVETNARIKDLNARNSRGGN</sequence>
<protein>
    <submittedName>
        <fullName evidence="4">Tape measure protein</fullName>
    </submittedName>
</protein>
<dbReference type="Pfam" id="PF20155">
    <property type="entry name" value="TMP_3"/>
    <property type="match status" value="1"/>
</dbReference>
<dbReference type="Proteomes" id="UP001142592">
    <property type="component" value="Unassembled WGS sequence"/>
</dbReference>